<dbReference type="EMBL" id="LR031875">
    <property type="protein sequence ID" value="VDD31677.1"/>
    <property type="molecule type" value="Genomic_DNA"/>
</dbReference>
<reference evidence="1" key="1">
    <citation type="submission" date="2018-11" db="EMBL/GenBank/DDBJ databases">
        <authorList>
            <consortium name="Genoscope - CEA"/>
            <person name="William W."/>
        </authorList>
    </citation>
    <scope>NUCLEOTIDE SEQUENCE</scope>
</reference>
<proteinExistence type="predicted"/>
<evidence type="ECO:0000313" key="1">
    <source>
        <dbReference type="EMBL" id="VDD31677.1"/>
    </source>
</evidence>
<protein>
    <submittedName>
        <fullName evidence="1">Uncharacterized protein</fullName>
    </submittedName>
</protein>
<gene>
    <name evidence="1" type="ORF">BOLC9T57000H</name>
</gene>
<organism evidence="1">
    <name type="scientific">Brassica oleracea</name>
    <name type="common">Wild cabbage</name>
    <dbReference type="NCBI Taxonomy" id="3712"/>
    <lineage>
        <taxon>Eukaryota</taxon>
        <taxon>Viridiplantae</taxon>
        <taxon>Streptophyta</taxon>
        <taxon>Embryophyta</taxon>
        <taxon>Tracheophyta</taxon>
        <taxon>Spermatophyta</taxon>
        <taxon>Magnoliopsida</taxon>
        <taxon>eudicotyledons</taxon>
        <taxon>Gunneridae</taxon>
        <taxon>Pentapetalae</taxon>
        <taxon>rosids</taxon>
        <taxon>malvids</taxon>
        <taxon>Brassicales</taxon>
        <taxon>Brassicaceae</taxon>
        <taxon>Brassiceae</taxon>
        <taxon>Brassica</taxon>
    </lineage>
</organism>
<dbReference type="AlphaFoldDB" id="A0A3P6DJV5"/>
<name>A0A3P6DJV5_BRAOL</name>
<accession>A0A3P6DJV5</accession>
<sequence>MALEKFGPHLPTIIEPKHIETLYELWESIMPLRSKHPKMVKLRRL</sequence>